<reference evidence="14" key="1">
    <citation type="submission" date="2023-05" db="EMBL/GenBank/DDBJ databases">
        <title>Comparative genomics of Bacillaceae isolates and their secondary metabolite potential.</title>
        <authorList>
            <person name="Song L."/>
            <person name="Nielsen L.J."/>
            <person name="Mohite O."/>
            <person name="Xu X."/>
            <person name="Weber T."/>
            <person name="Kovacs A.T."/>
        </authorList>
    </citation>
    <scope>NUCLEOTIDE SEQUENCE</scope>
    <source>
        <strain evidence="14">XLM17</strain>
    </source>
</reference>
<dbReference type="SUPFAM" id="SSF48179">
    <property type="entry name" value="6-phosphogluconate dehydrogenase C-terminal domain-like"/>
    <property type="match status" value="1"/>
</dbReference>
<dbReference type="InterPro" id="IPR013752">
    <property type="entry name" value="KPA_reductase"/>
</dbReference>
<dbReference type="Gene3D" id="3.40.50.720">
    <property type="entry name" value="NAD(P)-binding Rossmann-like Domain"/>
    <property type="match status" value="1"/>
</dbReference>
<keyword evidence="8 11" id="KW-0560">Oxidoreductase</keyword>
<accession>A0AA95SAV0</accession>
<dbReference type="InterPro" id="IPR036291">
    <property type="entry name" value="NAD(P)-bd_dom_sf"/>
</dbReference>
<evidence type="ECO:0000256" key="11">
    <source>
        <dbReference type="RuleBase" id="RU362068"/>
    </source>
</evidence>
<evidence type="ECO:0000256" key="5">
    <source>
        <dbReference type="ARBA" id="ARBA00019465"/>
    </source>
</evidence>
<evidence type="ECO:0000313" key="14">
    <source>
        <dbReference type="EMBL" id="WHY88515.1"/>
    </source>
</evidence>
<dbReference type="KEGG" id="nnv:QNH39_12020"/>
<dbReference type="EC" id="1.1.1.169" evidence="4 11"/>
<dbReference type="AlphaFoldDB" id="A0AA95SAV0"/>
<evidence type="ECO:0000313" key="15">
    <source>
        <dbReference type="Proteomes" id="UP001178288"/>
    </source>
</evidence>
<dbReference type="Proteomes" id="UP001178288">
    <property type="component" value="Chromosome"/>
</dbReference>
<dbReference type="InterPro" id="IPR050838">
    <property type="entry name" value="Ketopantoate_reductase"/>
</dbReference>
<dbReference type="InterPro" id="IPR008927">
    <property type="entry name" value="6-PGluconate_DH-like_C_sf"/>
</dbReference>
<keyword evidence="7 11" id="KW-0521">NADP</keyword>
<dbReference type="NCBIfam" id="TIGR00745">
    <property type="entry name" value="apbA_panE"/>
    <property type="match status" value="1"/>
</dbReference>
<dbReference type="GO" id="GO:0015940">
    <property type="term" value="P:pantothenate biosynthetic process"/>
    <property type="evidence" value="ECO:0007669"/>
    <property type="project" value="UniProtKB-KW"/>
</dbReference>
<proteinExistence type="inferred from homology"/>
<dbReference type="EMBL" id="CP126114">
    <property type="protein sequence ID" value="WHY88515.1"/>
    <property type="molecule type" value="Genomic_DNA"/>
</dbReference>
<evidence type="ECO:0000256" key="10">
    <source>
        <dbReference type="ARBA" id="ARBA00048793"/>
    </source>
</evidence>
<evidence type="ECO:0000256" key="4">
    <source>
        <dbReference type="ARBA" id="ARBA00013014"/>
    </source>
</evidence>
<dbReference type="Pfam" id="PF08546">
    <property type="entry name" value="ApbA_C"/>
    <property type="match status" value="1"/>
</dbReference>
<evidence type="ECO:0000256" key="3">
    <source>
        <dbReference type="ARBA" id="ARBA00007870"/>
    </source>
</evidence>
<keyword evidence="15" id="KW-1185">Reference proteome</keyword>
<dbReference type="PANTHER" id="PTHR43765:SF2">
    <property type="entry name" value="2-DEHYDROPANTOATE 2-REDUCTASE"/>
    <property type="match status" value="1"/>
</dbReference>
<name>A0AA95SAV0_9BACI</name>
<evidence type="ECO:0000256" key="6">
    <source>
        <dbReference type="ARBA" id="ARBA00022655"/>
    </source>
</evidence>
<evidence type="ECO:0000256" key="7">
    <source>
        <dbReference type="ARBA" id="ARBA00022857"/>
    </source>
</evidence>
<feature type="domain" description="Ketopantoate reductase N-terminal" evidence="12">
    <location>
        <begin position="2"/>
        <end position="152"/>
    </location>
</feature>
<keyword evidence="6 11" id="KW-0566">Pantothenate biosynthesis</keyword>
<evidence type="ECO:0000256" key="8">
    <source>
        <dbReference type="ARBA" id="ARBA00023002"/>
    </source>
</evidence>
<dbReference type="RefSeq" id="WP_066086528.1">
    <property type="nucleotide sequence ID" value="NZ_CP126114.1"/>
</dbReference>
<dbReference type="Pfam" id="PF02558">
    <property type="entry name" value="ApbA"/>
    <property type="match status" value="1"/>
</dbReference>
<comment type="catalytic activity">
    <reaction evidence="10 11">
        <text>(R)-pantoate + NADP(+) = 2-dehydropantoate + NADPH + H(+)</text>
        <dbReference type="Rhea" id="RHEA:16233"/>
        <dbReference type="ChEBI" id="CHEBI:11561"/>
        <dbReference type="ChEBI" id="CHEBI:15378"/>
        <dbReference type="ChEBI" id="CHEBI:15980"/>
        <dbReference type="ChEBI" id="CHEBI:57783"/>
        <dbReference type="ChEBI" id="CHEBI:58349"/>
        <dbReference type="EC" id="1.1.1.169"/>
    </reaction>
</comment>
<dbReference type="InterPro" id="IPR003710">
    <property type="entry name" value="ApbA"/>
</dbReference>
<dbReference type="SUPFAM" id="SSF51735">
    <property type="entry name" value="NAD(P)-binding Rossmann-fold domains"/>
    <property type="match status" value="1"/>
</dbReference>
<dbReference type="GO" id="GO:0008677">
    <property type="term" value="F:2-dehydropantoate 2-reductase activity"/>
    <property type="evidence" value="ECO:0007669"/>
    <property type="project" value="UniProtKB-EC"/>
</dbReference>
<dbReference type="InterPro" id="IPR013328">
    <property type="entry name" value="6PGD_dom2"/>
</dbReference>
<dbReference type="InterPro" id="IPR013332">
    <property type="entry name" value="KPR_N"/>
</dbReference>
<feature type="domain" description="Ketopantoate reductase C-terminal" evidence="13">
    <location>
        <begin position="178"/>
        <end position="321"/>
    </location>
</feature>
<comment type="pathway">
    <text evidence="2 11">Cofactor biosynthesis; (R)-pantothenate biosynthesis; (R)-pantoate from 3-methyl-2-oxobutanoate: step 2/2.</text>
</comment>
<evidence type="ECO:0000259" key="12">
    <source>
        <dbReference type="Pfam" id="PF02558"/>
    </source>
</evidence>
<evidence type="ECO:0000256" key="9">
    <source>
        <dbReference type="ARBA" id="ARBA00032024"/>
    </source>
</evidence>
<comment type="similarity">
    <text evidence="3 11">Belongs to the ketopantoate reductase family.</text>
</comment>
<evidence type="ECO:0000256" key="1">
    <source>
        <dbReference type="ARBA" id="ARBA00002919"/>
    </source>
</evidence>
<dbReference type="PANTHER" id="PTHR43765">
    <property type="entry name" value="2-DEHYDROPANTOATE 2-REDUCTASE-RELATED"/>
    <property type="match status" value="1"/>
</dbReference>
<comment type="function">
    <text evidence="1 11">Catalyzes the NADPH-dependent reduction of ketopantoate into pantoic acid.</text>
</comment>
<dbReference type="GO" id="GO:0005737">
    <property type="term" value="C:cytoplasm"/>
    <property type="evidence" value="ECO:0007669"/>
    <property type="project" value="TreeGrafter"/>
</dbReference>
<gene>
    <name evidence="14" type="ORF">QNH39_12020</name>
</gene>
<sequence>MITIIGAGAIGGVLGAYLAKGGEEVVFCDIEEEHVVMVREEGIRIEGPDEEFQIRVDAYTPEELLNINRPLDWVFICTKAQHSQGAIEKVIPLLNNGTKVVSFQNGLTDLKIPPHLNVPTPLLCFVNFSADYLEPGRILYGGVSSVSIGEFDGKWTNRLLELKALLENWGPVTVTGNIPGYLWSKLSYASLLYATALVDETMAAVVFKKELRPTLIELCAESLEVAHLQRIKLKSFDVWKPESIFPRENQIQQKLDKEWDFLAEWMSKNKKQKSGIWRDLAIRHRITEVDFDLTPIVARGRHYNLSLPLTQYVISSIKEIEVGKREMDWQNLYQLKHIYENKIKQNRL</sequence>
<evidence type="ECO:0000259" key="13">
    <source>
        <dbReference type="Pfam" id="PF08546"/>
    </source>
</evidence>
<evidence type="ECO:0000256" key="2">
    <source>
        <dbReference type="ARBA" id="ARBA00004994"/>
    </source>
</evidence>
<dbReference type="Gene3D" id="1.10.1040.10">
    <property type="entry name" value="N-(1-d-carboxylethyl)-l-norvaline Dehydrogenase, domain 2"/>
    <property type="match status" value="1"/>
</dbReference>
<protein>
    <recommendedName>
        <fullName evidence="5 11">2-dehydropantoate 2-reductase</fullName>
        <ecNumber evidence="4 11">1.1.1.169</ecNumber>
    </recommendedName>
    <alternativeName>
        <fullName evidence="9 11">Ketopantoate reductase</fullName>
    </alternativeName>
</protein>
<dbReference type="GO" id="GO:0050661">
    <property type="term" value="F:NADP binding"/>
    <property type="evidence" value="ECO:0007669"/>
    <property type="project" value="TreeGrafter"/>
</dbReference>
<organism evidence="14 15">
    <name type="scientific">Neobacillus novalis</name>
    <dbReference type="NCBI Taxonomy" id="220687"/>
    <lineage>
        <taxon>Bacteria</taxon>
        <taxon>Bacillati</taxon>
        <taxon>Bacillota</taxon>
        <taxon>Bacilli</taxon>
        <taxon>Bacillales</taxon>
        <taxon>Bacillaceae</taxon>
        <taxon>Neobacillus</taxon>
    </lineage>
</organism>